<feature type="chain" id="PRO_5002912257" description="Lipocalin/cytosolic fatty-acid binding domain-containing protein" evidence="1">
    <location>
        <begin position="30"/>
        <end position="242"/>
    </location>
</feature>
<dbReference type="STRING" id="564608.C1MYT2"/>
<sequence>MPPPPPPSTLARALAASLALVLLNAPSNAQAGGRRGAAAEPCAPVSTASPFDLDAYAAHAWYVQQQQVVRYQPRESLYCVRASYRVNDDDAVDVYNTANVGGVDGPPQNSDGFRLRAVIDPDADDDAPSKLRVGPRFLPRFLYGPYWVVAVSPSEPRDESDPVGPGYDWAIVSGGQPTIPTGDDGKCRTGSGQNDSGFWLFTREKIASEATLEEMRAVASEKGFDLSALEPVTHEGCEYPEE</sequence>
<dbReference type="eggNOG" id="ENOG502S9PN">
    <property type="taxonomic scope" value="Eukaryota"/>
</dbReference>
<dbReference type="EMBL" id="GG663743">
    <property type="protein sequence ID" value="EEH54488.1"/>
    <property type="molecule type" value="Genomic_DNA"/>
</dbReference>
<accession>C1MYT2</accession>
<dbReference type="Proteomes" id="UP000001876">
    <property type="component" value="Unassembled WGS sequence"/>
</dbReference>
<dbReference type="KEGG" id="mpp:MICPUCDRAFT_41142"/>
<dbReference type="Gene3D" id="2.40.128.20">
    <property type="match status" value="1"/>
</dbReference>
<reference evidence="2 3" key="1">
    <citation type="journal article" date="2009" name="Science">
        <title>Green evolution and dynamic adaptations revealed by genomes of the marine picoeukaryotes Micromonas.</title>
        <authorList>
            <person name="Worden A.Z."/>
            <person name="Lee J.H."/>
            <person name="Mock T."/>
            <person name="Rouze P."/>
            <person name="Simmons M.P."/>
            <person name="Aerts A.L."/>
            <person name="Allen A.E."/>
            <person name="Cuvelier M.L."/>
            <person name="Derelle E."/>
            <person name="Everett M.V."/>
            <person name="Foulon E."/>
            <person name="Grimwood J."/>
            <person name="Gundlach H."/>
            <person name="Henrissat B."/>
            <person name="Napoli C."/>
            <person name="McDonald S.M."/>
            <person name="Parker M.S."/>
            <person name="Rombauts S."/>
            <person name="Salamov A."/>
            <person name="Von Dassow P."/>
            <person name="Badger J.H."/>
            <person name="Coutinho P.M."/>
            <person name="Demir E."/>
            <person name="Dubchak I."/>
            <person name="Gentemann C."/>
            <person name="Eikrem W."/>
            <person name="Gready J.E."/>
            <person name="John U."/>
            <person name="Lanier W."/>
            <person name="Lindquist E.A."/>
            <person name="Lucas S."/>
            <person name="Mayer K.F."/>
            <person name="Moreau H."/>
            <person name="Not F."/>
            <person name="Otillar R."/>
            <person name="Panaud O."/>
            <person name="Pangilinan J."/>
            <person name="Paulsen I."/>
            <person name="Piegu B."/>
            <person name="Poliakov A."/>
            <person name="Robbens S."/>
            <person name="Schmutz J."/>
            <person name="Toulza E."/>
            <person name="Wyss T."/>
            <person name="Zelensky A."/>
            <person name="Zhou K."/>
            <person name="Armbrust E.V."/>
            <person name="Bhattacharya D."/>
            <person name="Goodenough U.W."/>
            <person name="Van de Peer Y."/>
            <person name="Grigoriev I.V."/>
        </authorList>
    </citation>
    <scope>NUCLEOTIDE SEQUENCE [LARGE SCALE GENOMIC DNA]</scope>
    <source>
        <strain evidence="2 3">CCMP1545</strain>
    </source>
</reference>
<dbReference type="RefSeq" id="XP_003060838.1">
    <property type="nucleotide sequence ID" value="XM_003060792.1"/>
</dbReference>
<dbReference type="PANTHER" id="PTHR10612">
    <property type="entry name" value="APOLIPOPROTEIN D"/>
    <property type="match status" value="1"/>
</dbReference>
<evidence type="ECO:0008006" key="4">
    <source>
        <dbReference type="Google" id="ProtNLM"/>
    </source>
</evidence>
<dbReference type="SUPFAM" id="SSF50814">
    <property type="entry name" value="Lipocalins"/>
    <property type="match status" value="1"/>
</dbReference>
<protein>
    <recommendedName>
        <fullName evidence="4">Lipocalin/cytosolic fatty-acid binding domain-containing protein</fullName>
    </recommendedName>
</protein>
<gene>
    <name evidence="2" type="ORF">MICPUCDRAFT_41142</name>
</gene>
<keyword evidence="3" id="KW-1185">Reference proteome</keyword>
<evidence type="ECO:0000256" key="1">
    <source>
        <dbReference type="SAM" id="SignalP"/>
    </source>
</evidence>
<dbReference type="AlphaFoldDB" id="C1MYT2"/>
<name>C1MYT2_MICPC</name>
<feature type="signal peptide" evidence="1">
    <location>
        <begin position="1"/>
        <end position="29"/>
    </location>
</feature>
<keyword evidence="1" id="KW-0732">Signal</keyword>
<dbReference type="GeneID" id="9686533"/>
<dbReference type="PANTHER" id="PTHR10612:SF34">
    <property type="entry name" value="APOLIPOPROTEIN D"/>
    <property type="match status" value="1"/>
</dbReference>
<dbReference type="OMA" id="TISIWNT"/>
<evidence type="ECO:0000313" key="2">
    <source>
        <dbReference type="EMBL" id="EEH54488.1"/>
    </source>
</evidence>
<organism evidence="3">
    <name type="scientific">Micromonas pusilla (strain CCMP1545)</name>
    <name type="common">Picoplanktonic green alga</name>
    <dbReference type="NCBI Taxonomy" id="564608"/>
    <lineage>
        <taxon>Eukaryota</taxon>
        <taxon>Viridiplantae</taxon>
        <taxon>Chlorophyta</taxon>
        <taxon>Mamiellophyceae</taxon>
        <taxon>Mamiellales</taxon>
        <taxon>Mamiellaceae</taxon>
        <taxon>Micromonas</taxon>
    </lineage>
</organism>
<dbReference type="InterPro" id="IPR012674">
    <property type="entry name" value="Calycin"/>
</dbReference>
<evidence type="ECO:0000313" key="3">
    <source>
        <dbReference type="Proteomes" id="UP000001876"/>
    </source>
</evidence>
<dbReference type="OrthoDB" id="565904at2759"/>
<proteinExistence type="predicted"/>